<keyword evidence="4 6" id="KW-0808">Transferase</keyword>
<keyword evidence="3 6" id="KW-0032">Aminotransferase</keyword>
<dbReference type="Gene3D" id="3.40.640.10">
    <property type="entry name" value="Type I PLP-dependent aspartate aminotransferase-like (Major domain)"/>
    <property type="match status" value="1"/>
</dbReference>
<feature type="domain" description="Aminotransferase class I/classII large" evidence="7">
    <location>
        <begin position="33"/>
        <end position="381"/>
    </location>
</feature>
<evidence type="ECO:0000256" key="6">
    <source>
        <dbReference type="RuleBase" id="RU000481"/>
    </source>
</evidence>
<comment type="cofactor">
    <cofactor evidence="1 6">
        <name>pyridoxal 5'-phosphate</name>
        <dbReference type="ChEBI" id="CHEBI:597326"/>
    </cofactor>
</comment>
<gene>
    <name evidence="8" type="ORF">SAMN05660652_02350</name>
</gene>
<evidence type="ECO:0000259" key="7">
    <source>
        <dbReference type="Pfam" id="PF00155"/>
    </source>
</evidence>
<keyword evidence="9" id="KW-1185">Reference proteome</keyword>
<dbReference type="GO" id="GO:0008483">
    <property type="term" value="F:transaminase activity"/>
    <property type="evidence" value="ECO:0007669"/>
    <property type="project" value="UniProtKB-KW"/>
</dbReference>
<dbReference type="RefSeq" id="WP_091937839.1">
    <property type="nucleotide sequence ID" value="NZ_FNCY01000009.1"/>
</dbReference>
<dbReference type="EC" id="2.6.1.-" evidence="6"/>
<dbReference type="InterPro" id="IPR004839">
    <property type="entry name" value="Aminotransferase_I/II_large"/>
</dbReference>
<evidence type="ECO:0000313" key="9">
    <source>
        <dbReference type="Proteomes" id="UP000198607"/>
    </source>
</evidence>
<sequence length="387" mass="42602">MHPLSASRLANIEPFHVMELLTHAKALEAAGRDIIHMEIGEPDFPTPAPIIAAAQTRLARGDIFYTPALGLPELREAIAEHYRTRYGVSIAPSRIAVTAGASGALLLALACMVSPGSEWLLTDPGYPCNANFVRAFEGLPVGIQVRPEDRFQPTPEDIERHWNERTGGALFASPANPTGTLIDETVLGDIARCVAKKGGTLIVDEIYQGLTYEQDARSALSISDDIFIVQSFSKYFNMTGWRLGWLVVPERYTRDIEKLAQNLFIAASTIAQYGALAAFLPETIDILEQRRAEFKRRRDYLVPALESLGFHLPAKPEGAFYAYTDCSTLTPDSHQFALSLLERAGVAVTPGLDFGVAAPRSHIRFAYTTGIERLEEAIDRIRTFLAK</sequence>
<dbReference type="InterPro" id="IPR015424">
    <property type="entry name" value="PyrdxlP-dep_Trfase"/>
</dbReference>
<organism evidence="8 9">
    <name type="scientific">Propionivibrio dicarboxylicus</name>
    <dbReference type="NCBI Taxonomy" id="83767"/>
    <lineage>
        <taxon>Bacteria</taxon>
        <taxon>Pseudomonadati</taxon>
        <taxon>Pseudomonadota</taxon>
        <taxon>Betaproteobacteria</taxon>
        <taxon>Rhodocyclales</taxon>
        <taxon>Rhodocyclaceae</taxon>
        <taxon>Propionivibrio</taxon>
    </lineage>
</organism>
<dbReference type="NCBIfam" id="NF005601">
    <property type="entry name" value="PRK07337.1"/>
    <property type="match status" value="1"/>
</dbReference>
<proteinExistence type="inferred from homology"/>
<dbReference type="Pfam" id="PF00155">
    <property type="entry name" value="Aminotran_1_2"/>
    <property type="match status" value="1"/>
</dbReference>
<evidence type="ECO:0000256" key="3">
    <source>
        <dbReference type="ARBA" id="ARBA00022576"/>
    </source>
</evidence>
<name>A0A1G8FKD0_9RHOO</name>
<dbReference type="STRING" id="83767.SAMN05660652_02350"/>
<keyword evidence="5" id="KW-0663">Pyridoxal phosphate</keyword>
<dbReference type="SUPFAM" id="SSF53383">
    <property type="entry name" value="PLP-dependent transferases"/>
    <property type="match status" value="1"/>
</dbReference>
<dbReference type="InterPro" id="IPR050596">
    <property type="entry name" value="AspAT/PAT-like"/>
</dbReference>
<dbReference type="CDD" id="cd00609">
    <property type="entry name" value="AAT_like"/>
    <property type="match status" value="1"/>
</dbReference>
<dbReference type="EMBL" id="FNCY01000009">
    <property type="protein sequence ID" value="SDH82555.1"/>
    <property type="molecule type" value="Genomic_DNA"/>
</dbReference>
<dbReference type="OrthoDB" id="9803354at2"/>
<dbReference type="PANTHER" id="PTHR46383">
    <property type="entry name" value="ASPARTATE AMINOTRANSFERASE"/>
    <property type="match status" value="1"/>
</dbReference>
<dbReference type="NCBIfam" id="NF006514">
    <property type="entry name" value="PRK08960.1"/>
    <property type="match status" value="1"/>
</dbReference>
<dbReference type="GO" id="GO:0030170">
    <property type="term" value="F:pyridoxal phosphate binding"/>
    <property type="evidence" value="ECO:0007669"/>
    <property type="project" value="InterPro"/>
</dbReference>
<dbReference type="PROSITE" id="PS00105">
    <property type="entry name" value="AA_TRANSFER_CLASS_1"/>
    <property type="match status" value="1"/>
</dbReference>
<evidence type="ECO:0000313" key="8">
    <source>
        <dbReference type="EMBL" id="SDH82555.1"/>
    </source>
</evidence>
<dbReference type="InterPro" id="IPR004838">
    <property type="entry name" value="NHTrfase_class1_PyrdxlP-BS"/>
</dbReference>
<protein>
    <recommendedName>
        <fullName evidence="6">Aminotransferase</fullName>
        <ecNumber evidence="6">2.6.1.-</ecNumber>
    </recommendedName>
</protein>
<evidence type="ECO:0000256" key="5">
    <source>
        <dbReference type="ARBA" id="ARBA00022898"/>
    </source>
</evidence>
<dbReference type="PANTHER" id="PTHR46383:SF2">
    <property type="entry name" value="AMINOTRANSFERASE"/>
    <property type="match status" value="1"/>
</dbReference>
<dbReference type="GO" id="GO:0006520">
    <property type="term" value="P:amino acid metabolic process"/>
    <property type="evidence" value="ECO:0007669"/>
    <property type="project" value="InterPro"/>
</dbReference>
<dbReference type="Proteomes" id="UP000198607">
    <property type="component" value="Unassembled WGS sequence"/>
</dbReference>
<dbReference type="InterPro" id="IPR015421">
    <property type="entry name" value="PyrdxlP-dep_Trfase_major"/>
</dbReference>
<accession>A0A1G8FKD0</accession>
<comment type="similarity">
    <text evidence="2 6">Belongs to the class-I pyridoxal-phosphate-dependent aminotransferase family.</text>
</comment>
<dbReference type="AlphaFoldDB" id="A0A1G8FKD0"/>
<evidence type="ECO:0000256" key="1">
    <source>
        <dbReference type="ARBA" id="ARBA00001933"/>
    </source>
</evidence>
<reference evidence="8 9" key="1">
    <citation type="submission" date="2016-10" db="EMBL/GenBank/DDBJ databases">
        <authorList>
            <person name="de Groot N.N."/>
        </authorList>
    </citation>
    <scope>NUCLEOTIDE SEQUENCE [LARGE SCALE GENOMIC DNA]</scope>
    <source>
        <strain evidence="8 9">DSM 5885</strain>
    </source>
</reference>
<evidence type="ECO:0000256" key="2">
    <source>
        <dbReference type="ARBA" id="ARBA00007441"/>
    </source>
</evidence>
<evidence type="ECO:0000256" key="4">
    <source>
        <dbReference type="ARBA" id="ARBA00022679"/>
    </source>
</evidence>